<evidence type="ECO:0000313" key="1">
    <source>
        <dbReference type="EMBL" id="ERT04626.1"/>
    </source>
</evidence>
<dbReference type="AlphaFoldDB" id="U7QD27"/>
<protein>
    <submittedName>
        <fullName evidence="1">Uncharacterized protein</fullName>
    </submittedName>
</protein>
<dbReference type="Proteomes" id="UP000017127">
    <property type="component" value="Unassembled WGS sequence"/>
</dbReference>
<gene>
    <name evidence="1" type="ORF">M595_5414</name>
</gene>
<dbReference type="EMBL" id="AUZM01000087">
    <property type="protein sequence ID" value="ERT04626.1"/>
    <property type="molecule type" value="Genomic_DNA"/>
</dbReference>
<proteinExistence type="predicted"/>
<name>U7QD27_9CYAN</name>
<evidence type="ECO:0000313" key="2">
    <source>
        <dbReference type="Proteomes" id="UP000017127"/>
    </source>
</evidence>
<reference evidence="1 2" key="1">
    <citation type="journal article" date="2013" name="Front. Microbiol.">
        <title>Comparative genomic analyses of the cyanobacterium, Lyngbya aestuarii BL J, a powerful hydrogen producer.</title>
        <authorList>
            <person name="Kothari A."/>
            <person name="Vaughn M."/>
            <person name="Garcia-Pichel F."/>
        </authorList>
    </citation>
    <scope>NUCLEOTIDE SEQUENCE [LARGE SCALE GENOMIC DNA]</scope>
    <source>
        <strain evidence="1 2">BL J</strain>
    </source>
</reference>
<comment type="caution">
    <text evidence="1">The sequence shown here is derived from an EMBL/GenBank/DDBJ whole genome shotgun (WGS) entry which is preliminary data.</text>
</comment>
<accession>U7QD27</accession>
<keyword evidence="2" id="KW-1185">Reference proteome</keyword>
<organism evidence="1 2">
    <name type="scientific">Lyngbya aestuarii BL J</name>
    <dbReference type="NCBI Taxonomy" id="1348334"/>
    <lineage>
        <taxon>Bacteria</taxon>
        <taxon>Bacillati</taxon>
        <taxon>Cyanobacteriota</taxon>
        <taxon>Cyanophyceae</taxon>
        <taxon>Oscillatoriophycideae</taxon>
        <taxon>Oscillatoriales</taxon>
        <taxon>Microcoleaceae</taxon>
        <taxon>Lyngbya</taxon>
    </lineage>
</organism>
<sequence>MGEAWRTSKIIESKTILTHWKRLKTMILQYKNSIQNFNESNKD</sequence>